<dbReference type="InterPro" id="IPR011545">
    <property type="entry name" value="DEAD/DEAH_box_helicase_dom"/>
</dbReference>
<comment type="caution">
    <text evidence="10">The sequence shown here is derived from an EMBL/GenBank/DDBJ whole genome shotgun (WGS) entry which is preliminary data.</text>
</comment>
<feature type="domain" description="Helicase ATP-binding" evidence="8">
    <location>
        <begin position="1"/>
        <end position="99"/>
    </location>
</feature>
<dbReference type="SUPFAM" id="SSF52540">
    <property type="entry name" value="P-loop containing nucleoside triphosphate hydrolases"/>
    <property type="match status" value="1"/>
</dbReference>
<dbReference type="GO" id="GO:0005524">
    <property type="term" value="F:ATP binding"/>
    <property type="evidence" value="ECO:0007669"/>
    <property type="project" value="UniProtKB-KW"/>
</dbReference>
<evidence type="ECO:0000256" key="7">
    <source>
        <dbReference type="SAM" id="MobiDB-lite"/>
    </source>
</evidence>
<dbReference type="Pfam" id="PF00270">
    <property type="entry name" value="DEAD"/>
    <property type="match status" value="1"/>
</dbReference>
<dbReference type="Gene3D" id="3.40.50.300">
    <property type="entry name" value="P-loop containing nucleotide triphosphate hydrolases"/>
    <property type="match status" value="2"/>
</dbReference>
<dbReference type="OrthoDB" id="440662at2759"/>
<evidence type="ECO:0000256" key="4">
    <source>
        <dbReference type="ARBA" id="ARBA00022806"/>
    </source>
</evidence>
<evidence type="ECO:0000256" key="2">
    <source>
        <dbReference type="ARBA" id="ARBA00022741"/>
    </source>
</evidence>
<dbReference type="GO" id="GO:0003724">
    <property type="term" value="F:RNA helicase activity"/>
    <property type="evidence" value="ECO:0007669"/>
    <property type="project" value="UniProtKB-EC"/>
</dbReference>
<feature type="compositionally biased region" description="Basic and acidic residues" evidence="7">
    <location>
        <begin position="310"/>
        <end position="319"/>
    </location>
</feature>
<accession>A0A812IYX0</accession>
<dbReference type="PROSITE" id="PS00039">
    <property type="entry name" value="DEAD_ATP_HELICASE"/>
    <property type="match status" value="1"/>
</dbReference>
<dbReference type="InterPro" id="IPR014001">
    <property type="entry name" value="Helicase_ATP-bd"/>
</dbReference>
<dbReference type="PANTHER" id="PTHR47958">
    <property type="entry name" value="ATP-DEPENDENT RNA HELICASE DBP3"/>
    <property type="match status" value="1"/>
</dbReference>
<keyword evidence="4 6" id="KW-0347">Helicase</keyword>
<keyword evidence="2 6" id="KW-0547">Nucleotide-binding</keyword>
<feature type="region of interest" description="Disordered" evidence="7">
    <location>
        <begin position="310"/>
        <end position="348"/>
    </location>
</feature>
<evidence type="ECO:0000259" key="8">
    <source>
        <dbReference type="PROSITE" id="PS51192"/>
    </source>
</evidence>
<dbReference type="InterPro" id="IPR027417">
    <property type="entry name" value="P-loop_NTPase"/>
</dbReference>
<keyword evidence="3 6" id="KW-0378">Hydrolase</keyword>
<dbReference type="AlphaFoldDB" id="A0A812IYX0"/>
<dbReference type="PROSITE" id="PS51194">
    <property type="entry name" value="HELICASE_CTER"/>
    <property type="match status" value="1"/>
</dbReference>
<comment type="similarity">
    <text evidence="6">Belongs to the DEAD box helicase family.</text>
</comment>
<proteinExistence type="inferred from homology"/>
<evidence type="ECO:0000313" key="11">
    <source>
        <dbReference type="Proteomes" id="UP000604046"/>
    </source>
</evidence>
<dbReference type="EC" id="3.6.4.13" evidence="1"/>
<organism evidence="10 11">
    <name type="scientific">Symbiodinium natans</name>
    <dbReference type="NCBI Taxonomy" id="878477"/>
    <lineage>
        <taxon>Eukaryota</taxon>
        <taxon>Sar</taxon>
        <taxon>Alveolata</taxon>
        <taxon>Dinophyceae</taxon>
        <taxon>Suessiales</taxon>
        <taxon>Symbiodiniaceae</taxon>
        <taxon>Symbiodinium</taxon>
    </lineage>
</organism>
<reference evidence="10" key="1">
    <citation type="submission" date="2021-02" db="EMBL/GenBank/DDBJ databases">
        <authorList>
            <person name="Dougan E. K."/>
            <person name="Rhodes N."/>
            <person name="Thang M."/>
            <person name="Chan C."/>
        </authorList>
    </citation>
    <scope>NUCLEOTIDE SEQUENCE</scope>
</reference>
<dbReference type="Pfam" id="PF00271">
    <property type="entry name" value="Helicase_C"/>
    <property type="match status" value="1"/>
</dbReference>
<dbReference type="EMBL" id="CAJNDS010000321">
    <property type="protein sequence ID" value="CAE7191968.1"/>
    <property type="molecule type" value="Genomic_DNA"/>
</dbReference>
<dbReference type="InterPro" id="IPR000629">
    <property type="entry name" value="RNA-helicase_DEAD-box_CS"/>
</dbReference>
<evidence type="ECO:0000313" key="10">
    <source>
        <dbReference type="EMBL" id="CAE7191968.1"/>
    </source>
</evidence>
<evidence type="ECO:0000256" key="6">
    <source>
        <dbReference type="RuleBase" id="RU000492"/>
    </source>
</evidence>
<keyword evidence="11" id="KW-1185">Reference proteome</keyword>
<evidence type="ECO:0000256" key="1">
    <source>
        <dbReference type="ARBA" id="ARBA00012552"/>
    </source>
</evidence>
<evidence type="ECO:0000256" key="5">
    <source>
        <dbReference type="ARBA" id="ARBA00022840"/>
    </source>
</evidence>
<gene>
    <name evidence="10" type="primary">DBP2</name>
    <name evidence="10" type="ORF">SNAT2548_LOCUS5097</name>
</gene>
<name>A0A812IYX0_9DINO</name>
<dbReference type="Proteomes" id="UP000604046">
    <property type="component" value="Unassembled WGS sequence"/>
</dbReference>
<dbReference type="GO" id="GO:0016787">
    <property type="term" value="F:hydrolase activity"/>
    <property type="evidence" value="ECO:0007669"/>
    <property type="project" value="UniProtKB-KW"/>
</dbReference>
<dbReference type="CDD" id="cd18787">
    <property type="entry name" value="SF2_C_DEAD"/>
    <property type="match status" value="1"/>
</dbReference>
<sequence length="348" mass="38081">MVGKDVQVDGILTSGCPEVLAATPGRLLDLLGLGALTLASVSFLVLDEADKMLQLGFEDQLDAIAKAIRRDRQCLLFSATFPLRLRQAADRWLTSKDKVVIRVGAVDIGGAEEGEEAAEQGDARIEAASGSRSSELASTLTVSKSIEQIVHVCAEHKRFRKLIRFMDKIRQEEKDQGVRQRALVIVFCNTIKTLKAVASFLGKHKHPCAPLHSGIPQAKRERALSEFKAGSLQLLIATDVAARGLHVKHLRYVINYDFPPNLEQYCHRIGRTGRDGESGTAMSFFTRNMAPLSRDLVLLLERSGQKVDQHLRALAEGKDGQPAGSDEDSHEEAGAEIPAAKMQEPAEE</sequence>
<keyword evidence="5 6" id="KW-0067">ATP-binding</keyword>
<dbReference type="PROSITE" id="PS51192">
    <property type="entry name" value="HELICASE_ATP_BIND_1"/>
    <property type="match status" value="1"/>
</dbReference>
<dbReference type="SMART" id="SM00490">
    <property type="entry name" value="HELICc"/>
    <property type="match status" value="1"/>
</dbReference>
<feature type="non-terminal residue" evidence="10">
    <location>
        <position position="348"/>
    </location>
</feature>
<feature type="domain" description="Helicase C-terminal" evidence="9">
    <location>
        <begin position="161"/>
        <end position="315"/>
    </location>
</feature>
<dbReference type="GO" id="GO:0003676">
    <property type="term" value="F:nucleic acid binding"/>
    <property type="evidence" value="ECO:0007669"/>
    <property type="project" value="InterPro"/>
</dbReference>
<evidence type="ECO:0000256" key="3">
    <source>
        <dbReference type="ARBA" id="ARBA00022801"/>
    </source>
</evidence>
<protein>
    <recommendedName>
        <fullName evidence="1">RNA helicase</fullName>
        <ecNumber evidence="1">3.6.4.13</ecNumber>
    </recommendedName>
</protein>
<dbReference type="InterPro" id="IPR001650">
    <property type="entry name" value="Helicase_C-like"/>
</dbReference>
<evidence type="ECO:0000259" key="9">
    <source>
        <dbReference type="PROSITE" id="PS51194"/>
    </source>
</evidence>